<keyword evidence="4 9" id="KW-0418">Kinase</keyword>
<evidence type="ECO:0000256" key="3">
    <source>
        <dbReference type="ARBA" id="ARBA00022679"/>
    </source>
</evidence>
<keyword evidence="5" id="KW-0175">Coiled coil</keyword>
<accession>A0AA39KEQ8</accession>
<feature type="region of interest" description="Disordered" evidence="6">
    <location>
        <begin position="498"/>
        <end position="517"/>
    </location>
</feature>
<dbReference type="InterPro" id="IPR018936">
    <property type="entry name" value="PI3/4_kinase_CS"/>
</dbReference>
<evidence type="ECO:0000256" key="2">
    <source>
        <dbReference type="ARBA" id="ARBA00012169"/>
    </source>
</evidence>
<dbReference type="PANTHER" id="PTHR10048:SF22">
    <property type="entry name" value="PHOSPHATIDYLINOSITOL 4-KINASE BETA"/>
    <property type="match status" value="1"/>
</dbReference>
<feature type="region of interest" description="Disordered" evidence="6">
    <location>
        <begin position="527"/>
        <end position="548"/>
    </location>
</feature>
<reference evidence="9" key="1">
    <citation type="submission" date="2023-06" db="EMBL/GenBank/DDBJ databases">
        <authorList>
            <consortium name="Lawrence Berkeley National Laboratory"/>
            <person name="Ahrendt S."/>
            <person name="Sahu N."/>
            <person name="Indic B."/>
            <person name="Wong-Bajracharya J."/>
            <person name="Merenyi Z."/>
            <person name="Ke H.-M."/>
            <person name="Monk M."/>
            <person name="Kocsube S."/>
            <person name="Drula E."/>
            <person name="Lipzen A."/>
            <person name="Balint B."/>
            <person name="Henrissat B."/>
            <person name="Andreopoulos B."/>
            <person name="Martin F.M."/>
            <person name="Harder C.B."/>
            <person name="Rigling D."/>
            <person name="Ford K.L."/>
            <person name="Foster G.D."/>
            <person name="Pangilinan J."/>
            <person name="Papanicolaou A."/>
            <person name="Barry K."/>
            <person name="LaButti K."/>
            <person name="Viragh M."/>
            <person name="Koriabine M."/>
            <person name="Yan M."/>
            <person name="Riley R."/>
            <person name="Champramary S."/>
            <person name="Plett K.L."/>
            <person name="Tsai I.J."/>
            <person name="Slot J."/>
            <person name="Sipos G."/>
            <person name="Plett J."/>
            <person name="Nagy L.G."/>
            <person name="Grigoriev I.V."/>
        </authorList>
    </citation>
    <scope>NUCLEOTIDE SEQUENCE</scope>
    <source>
        <strain evidence="9">CCBAS 213</strain>
    </source>
</reference>
<dbReference type="Proteomes" id="UP001175211">
    <property type="component" value="Unassembled WGS sequence"/>
</dbReference>
<dbReference type="GO" id="GO:0048015">
    <property type="term" value="P:phosphatidylinositol-mediated signaling"/>
    <property type="evidence" value="ECO:0007669"/>
    <property type="project" value="TreeGrafter"/>
</dbReference>
<dbReference type="AlphaFoldDB" id="A0AA39KEQ8"/>
<gene>
    <name evidence="9" type="ORF">EV420DRAFT_1269017</name>
</gene>
<feature type="domain" description="PIK helical" evidence="8">
    <location>
        <begin position="1"/>
        <end position="115"/>
    </location>
</feature>
<dbReference type="Gene3D" id="3.30.1010.10">
    <property type="entry name" value="Phosphatidylinositol 3-kinase Catalytic Subunit, Chain A, domain 4"/>
    <property type="match status" value="1"/>
</dbReference>
<sequence length="1051" mass="116856">MSHALLLRLFINYFSVHVALQYLALYSDNIGITYYITSRLRQLDTKDLADVWGFICHLLVTRPSKSRALECFVVDIAHRSTHIAMITLWFMQASLRDLSGTRHNSKSFLICQRILHQCHEIIFGDLPPPVPAPYSSICSSFQSRFTRKKIKHRVEPALVGLGVVLAGAPAMPKLTEIVGQVAIEQGRVDDEGTGYRSINRYGDEVAPAASPILSKTSLDSSYDDHDDADDLSDGSQHTPSPGFISNEEKTVRHRNIGPAQTAPSLPLHLNGIRKSRLSEDPLGQLDTEQIVSPYQSSPSVSASRPPPRSVSISYADNLLQSYDGPSQTHLLRSHYCRSEIQFLLVLESISNRLLDIPRPARISALRAELTALNHQLPAEVCMPMWCSSSDSPRPVGGSQPHHRIVRIPPGESVVLNSAERAPYVLLIEILNDDLDFDPNKRANKDVLKKIVVKEHEKKGASKELIPFPPLPSRHSPKSDSLNDTDVVAAAVHTPVFSPIFTASSPPTPSSPNESDEEMDLVEQLYGSDQSLRSRPVDLSDSIVLPPTPKNRELDMVAWSRSSSIPPSPSPERGAPMARALSSTSDSSAHLSPVPDHVDNGPALSLDEYSERMRTAAIMLAQLNANLVREPVTNGASSESQSQWGPISWLPGSSWLTTPGDHSAKNSSGLGPPDHPSSQHLQPTRMRLQLSEASAIRERIMQEMLALEAERMERMRENREMDNLMRIDNLSGRKTAEDEGIIRREINKADPSAVVLGESWAAKKSRIRHGSPYGHLANWDCVSVIVKTGGDLRQEQLATHLIREFQRIWEEEKCQCWARYFHILITGGSSGLVETITDAPSIHSIKKAEYARRLAQGRLGHVTLFDHFKSTYGDPSSAKFIRAQRNFAKSLAGYSVITYLLQIKDRHNGNILLDRDGHLIHIDFGFILSNTPGNIGFEAAPFKFPSEYIEVLGGATGPSFLEFRRLFREGFEAARKHCDRIITLVELMQKDSALPCFAASGEQTANQLRERFQPSLTHSLIGEHVDRLIDSSLGSHWTRLYDSFQYYSQSIL</sequence>
<dbReference type="PROSITE" id="PS50290">
    <property type="entry name" value="PI3_4_KINASE_3"/>
    <property type="match status" value="1"/>
</dbReference>
<dbReference type="GO" id="GO:0016020">
    <property type="term" value="C:membrane"/>
    <property type="evidence" value="ECO:0007669"/>
    <property type="project" value="TreeGrafter"/>
</dbReference>
<feature type="region of interest" description="Disordered" evidence="6">
    <location>
        <begin position="560"/>
        <end position="602"/>
    </location>
</feature>
<dbReference type="PROSITE" id="PS00916">
    <property type="entry name" value="PI3_4_KINASE_2"/>
    <property type="match status" value="1"/>
</dbReference>
<dbReference type="InterPro" id="IPR001263">
    <property type="entry name" value="PI3K_accessory_dom"/>
</dbReference>
<dbReference type="CDD" id="cd05168">
    <property type="entry name" value="PI4Kc_III_beta"/>
    <property type="match status" value="1"/>
</dbReference>
<evidence type="ECO:0000313" key="10">
    <source>
        <dbReference type="Proteomes" id="UP001175211"/>
    </source>
</evidence>
<feature type="domain" description="PI3K/PI4K catalytic" evidence="7">
    <location>
        <begin position="760"/>
        <end position="1036"/>
    </location>
</feature>
<dbReference type="EC" id="2.7.1.67" evidence="2"/>
<dbReference type="InterPro" id="IPR036940">
    <property type="entry name" value="PI3/4_kinase_cat_sf"/>
</dbReference>
<dbReference type="InterPro" id="IPR000403">
    <property type="entry name" value="PI3/4_kinase_cat_dom"/>
</dbReference>
<proteinExistence type="predicted"/>
<comment type="caution">
    <text evidence="9">The sequence shown here is derived from an EMBL/GenBank/DDBJ whole genome shotgun (WGS) entry which is preliminary data.</text>
</comment>
<dbReference type="Pfam" id="PF00454">
    <property type="entry name" value="PI3_PI4_kinase"/>
    <property type="match status" value="1"/>
</dbReference>
<evidence type="ECO:0000259" key="8">
    <source>
        <dbReference type="PROSITE" id="PS51545"/>
    </source>
</evidence>
<evidence type="ECO:0000256" key="4">
    <source>
        <dbReference type="ARBA" id="ARBA00022777"/>
    </source>
</evidence>
<keyword evidence="10" id="KW-1185">Reference proteome</keyword>
<dbReference type="PANTHER" id="PTHR10048">
    <property type="entry name" value="PHOSPHATIDYLINOSITOL KINASE"/>
    <property type="match status" value="1"/>
</dbReference>
<dbReference type="Gene3D" id="1.10.1070.11">
    <property type="entry name" value="Phosphatidylinositol 3-/4-kinase, catalytic domain"/>
    <property type="match status" value="1"/>
</dbReference>
<evidence type="ECO:0000313" key="9">
    <source>
        <dbReference type="EMBL" id="KAK0459745.1"/>
    </source>
</evidence>
<protein>
    <recommendedName>
        <fullName evidence="2">1-phosphatidylinositol 4-kinase</fullName>
        <ecNumber evidence="2">2.7.1.67</ecNumber>
    </recommendedName>
</protein>
<name>A0AA39KEQ8_ARMTA</name>
<dbReference type="InterPro" id="IPR057754">
    <property type="entry name" value="PI4-kinase_beta/PIK1_cat"/>
</dbReference>
<dbReference type="GeneID" id="85351020"/>
<dbReference type="PROSITE" id="PS51545">
    <property type="entry name" value="PIK_HELICAL"/>
    <property type="match status" value="1"/>
</dbReference>
<dbReference type="EMBL" id="JAUEPS010000014">
    <property type="protein sequence ID" value="KAK0459745.1"/>
    <property type="molecule type" value="Genomic_DNA"/>
</dbReference>
<dbReference type="SUPFAM" id="SSF56112">
    <property type="entry name" value="Protein kinase-like (PK-like)"/>
    <property type="match status" value="1"/>
</dbReference>
<feature type="region of interest" description="Disordered" evidence="6">
    <location>
        <begin position="462"/>
        <end position="481"/>
    </location>
</feature>
<comment type="catalytic activity">
    <reaction evidence="1">
        <text>a 1,2-diacyl-sn-glycero-3-phospho-(1D-myo-inositol) + ATP = a 1,2-diacyl-sn-glycero-3-phospho-(1D-myo-inositol 4-phosphate) + ADP + H(+)</text>
        <dbReference type="Rhea" id="RHEA:19877"/>
        <dbReference type="ChEBI" id="CHEBI:15378"/>
        <dbReference type="ChEBI" id="CHEBI:30616"/>
        <dbReference type="ChEBI" id="CHEBI:57880"/>
        <dbReference type="ChEBI" id="CHEBI:58178"/>
        <dbReference type="ChEBI" id="CHEBI:456216"/>
        <dbReference type="EC" id="2.7.1.67"/>
    </reaction>
</comment>
<dbReference type="GO" id="GO:0004430">
    <property type="term" value="F:1-phosphatidylinositol 4-kinase activity"/>
    <property type="evidence" value="ECO:0007669"/>
    <property type="project" value="UniProtKB-EC"/>
</dbReference>
<organism evidence="9 10">
    <name type="scientific">Armillaria tabescens</name>
    <name type="common">Ringless honey mushroom</name>
    <name type="synonym">Agaricus tabescens</name>
    <dbReference type="NCBI Taxonomy" id="1929756"/>
    <lineage>
        <taxon>Eukaryota</taxon>
        <taxon>Fungi</taxon>
        <taxon>Dikarya</taxon>
        <taxon>Basidiomycota</taxon>
        <taxon>Agaricomycotina</taxon>
        <taxon>Agaricomycetes</taxon>
        <taxon>Agaricomycetidae</taxon>
        <taxon>Agaricales</taxon>
        <taxon>Marasmiineae</taxon>
        <taxon>Physalacriaceae</taxon>
        <taxon>Desarmillaria</taxon>
    </lineage>
</organism>
<evidence type="ECO:0000259" key="7">
    <source>
        <dbReference type="PROSITE" id="PS50290"/>
    </source>
</evidence>
<dbReference type="RefSeq" id="XP_060331942.1">
    <property type="nucleotide sequence ID" value="XM_060467472.1"/>
</dbReference>
<feature type="region of interest" description="Disordered" evidence="6">
    <location>
        <begin position="215"/>
        <end position="248"/>
    </location>
</feature>
<evidence type="ECO:0000256" key="1">
    <source>
        <dbReference type="ARBA" id="ARBA00001686"/>
    </source>
</evidence>
<feature type="compositionally biased region" description="Low complexity" evidence="6">
    <location>
        <begin position="579"/>
        <end position="591"/>
    </location>
</feature>
<evidence type="ECO:0000256" key="6">
    <source>
        <dbReference type="SAM" id="MobiDB-lite"/>
    </source>
</evidence>
<dbReference type="FunFam" id="1.10.1070.11:FF:000016">
    <property type="entry name" value="PIK1p Phosphatidylinositol 4-kinase"/>
    <property type="match status" value="1"/>
</dbReference>
<dbReference type="SMART" id="SM00146">
    <property type="entry name" value="PI3Kc"/>
    <property type="match status" value="1"/>
</dbReference>
<feature type="coiled-coil region" evidence="5">
    <location>
        <begin position="689"/>
        <end position="726"/>
    </location>
</feature>
<evidence type="ECO:0000256" key="5">
    <source>
        <dbReference type="SAM" id="Coils"/>
    </source>
</evidence>
<dbReference type="GO" id="GO:0005737">
    <property type="term" value="C:cytoplasm"/>
    <property type="evidence" value="ECO:0007669"/>
    <property type="project" value="TreeGrafter"/>
</dbReference>
<feature type="region of interest" description="Disordered" evidence="6">
    <location>
        <begin position="650"/>
        <end position="683"/>
    </location>
</feature>
<dbReference type="GO" id="GO:0046854">
    <property type="term" value="P:phosphatidylinositol phosphate biosynthetic process"/>
    <property type="evidence" value="ECO:0007669"/>
    <property type="project" value="InterPro"/>
</dbReference>
<dbReference type="InterPro" id="IPR015433">
    <property type="entry name" value="PI3/4_kinase"/>
</dbReference>
<dbReference type="InterPro" id="IPR011009">
    <property type="entry name" value="Kinase-like_dom_sf"/>
</dbReference>
<keyword evidence="3" id="KW-0808">Transferase</keyword>